<proteinExistence type="predicted"/>
<evidence type="ECO:0000256" key="1">
    <source>
        <dbReference type="SAM" id="Coils"/>
    </source>
</evidence>
<dbReference type="GO" id="GO:0006313">
    <property type="term" value="P:DNA transposition"/>
    <property type="evidence" value="ECO:0007669"/>
    <property type="project" value="InterPro"/>
</dbReference>
<evidence type="ECO:0000313" key="2">
    <source>
        <dbReference type="EMBL" id="MBB5513118.1"/>
    </source>
</evidence>
<dbReference type="Pfam" id="PF01527">
    <property type="entry name" value="HTH_Tnp_1"/>
    <property type="match status" value="1"/>
</dbReference>
<comment type="caution">
    <text evidence="2">The sequence shown here is derived from an EMBL/GenBank/DDBJ whole genome shotgun (WGS) entry which is preliminary data.</text>
</comment>
<dbReference type="InterPro" id="IPR009057">
    <property type="entry name" value="Homeodomain-like_sf"/>
</dbReference>
<sequence length="94" mass="10538">MPSGVKYDTAFRERAVRLLQERRSEYQEESLTASIRQVAGVVGMPYDTLRTWNRQSTPGLAGAVSVDLASENRRLKRELAEAKRANEILRSAAS</sequence>
<dbReference type="GO" id="GO:0004803">
    <property type="term" value="F:transposase activity"/>
    <property type="evidence" value="ECO:0007669"/>
    <property type="project" value="InterPro"/>
</dbReference>
<dbReference type="Proteomes" id="UP000580797">
    <property type="component" value="Unassembled WGS sequence"/>
</dbReference>
<dbReference type="SUPFAM" id="SSF46689">
    <property type="entry name" value="Homeodomain-like"/>
    <property type="match status" value="1"/>
</dbReference>
<evidence type="ECO:0000313" key="3">
    <source>
        <dbReference type="Proteomes" id="UP000580797"/>
    </source>
</evidence>
<dbReference type="RefSeq" id="WP_183665308.1">
    <property type="nucleotide sequence ID" value="NZ_BAAARH010000016.1"/>
</dbReference>
<dbReference type="EMBL" id="JACHDR010000001">
    <property type="protein sequence ID" value="MBB5513118.1"/>
    <property type="molecule type" value="Genomic_DNA"/>
</dbReference>
<accession>A0A7W8TW61</accession>
<dbReference type="InterPro" id="IPR036388">
    <property type="entry name" value="WH-like_DNA-bd_sf"/>
</dbReference>
<name>A0A7W8TW61_9MICC</name>
<protein>
    <submittedName>
        <fullName evidence="2">Transposase</fullName>
    </submittedName>
</protein>
<dbReference type="GO" id="GO:0003677">
    <property type="term" value="F:DNA binding"/>
    <property type="evidence" value="ECO:0007669"/>
    <property type="project" value="InterPro"/>
</dbReference>
<organism evidence="2 3">
    <name type="scientific">Neomicrococcus aestuarii</name>
    <dbReference type="NCBI Taxonomy" id="556325"/>
    <lineage>
        <taxon>Bacteria</taxon>
        <taxon>Bacillati</taxon>
        <taxon>Actinomycetota</taxon>
        <taxon>Actinomycetes</taxon>
        <taxon>Micrococcales</taxon>
        <taxon>Micrococcaceae</taxon>
        <taxon>Neomicrococcus</taxon>
    </lineage>
</organism>
<reference evidence="2 3" key="1">
    <citation type="submission" date="2020-08" db="EMBL/GenBank/DDBJ databases">
        <title>Sequencing the genomes of 1000 actinobacteria strains.</title>
        <authorList>
            <person name="Klenk H.-P."/>
        </authorList>
    </citation>
    <scope>NUCLEOTIDE SEQUENCE [LARGE SCALE GENOMIC DNA]</scope>
    <source>
        <strain evidence="2 3">DSM 105783</strain>
    </source>
</reference>
<dbReference type="AlphaFoldDB" id="A0A7W8TW61"/>
<gene>
    <name evidence="2" type="ORF">HD598_001805</name>
</gene>
<dbReference type="InterPro" id="IPR002514">
    <property type="entry name" value="Transposase_8"/>
</dbReference>
<dbReference type="Gene3D" id="1.10.10.10">
    <property type="entry name" value="Winged helix-like DNA-binding domain superfamily/Winged helix DNA-binding domain"/>
    <property type="match status" value="1"/>
</dbReference>
<keyword evidence="1" id="KW-0175">Coiled coil</keyword>
<feature type="coiled-coil region" evidence="1">
    <location>
        <begin position="65"/>
        <end position="92"/>
    </location>
</feature>